<dbReference type="PANTHER" id="PTHR31428:SF3">
    <property type="entry name" value="HEMOJUVELIN"/>
    <property type="match status" value="1"/>
</dbReference>
<keyword evidence="5" id="KW-0732">Signal</keyword>
<comment type="similarity">
    <text evidence="2">Belongs to the repulsive guidance molecule (RGM) family.</text>
</comment>
<dbReference type="InterPro" id="IPR040287">
    <property type="entry name" value="RGM"/>
</dbReference>
<evidence type="ECO:0000256" key="7">
    <source>
        <dbReference type="ARBA" id="ARBA00023136"/>
    </source>
</evidence>
<keyword evidence="8" id="KW-0325">Glycoprotein</keyword>
<reference evidence="12 13" key="1">
    <citation type="submission" date="2019-02" db="EMBL/GenBank/DDBJ databases">
        <title>Opniocepnalus argus genome.</title>
        <authorList>
            <person name="Zhou C."/>
            <person name="Xiao S."/>
        </authorList>
    </citation>
    <scope>NUCLEOTIDE SEQUENCE [LARGE SCALE GENOMIC DNA]</scope>
    <source>
        <strain evidence="12">OARG1902GOOAL</strain>
        <tissue evidence="12">Muscle</tissue>
    </source>
</reference>
<evidence type="ECO:0000256" key="3">
    <source>
        <dbReference type="ARBA" id="ARBA00022475"/>
    </source>
</evidence>
<evidence type="ECO:0000256" key="8">
    <source>
        <dbReference type="ARBA" id="ARBA00023180"/>
    </source>
</evidence>
<proteinExistence type="inferred from homology"/>
<evidence type="ECO:0000259" key="10">
    <source>
        <dbReference type="Pfam" id="PF06534"/>
    </source>
</evidence>
<comment type="subcellular location">
    <subcellularLocation>
        <location evidence="1">Cell membrane</location>
        <topology evidence="1">Lipid-anchor</topology>
        <topology evidence="1">GPI-anchor</topology>
    </subcellularLocation>
</comment>
<evidence type="ECO:0000313" key="13">
    <source>
        <dbReference type="Proteomes" id="UP000503349"/>
    </source>
</evidence>
<dbReference type="GO" id="GO:0098552">
    <property type="term" value="C:side of membrane"/>
    <property type="evidence" value="ECO:0007669"/>
    <property type="project" value="UniProtKB-KW"/>
</dbReference>
<protein>
    <submittedName>
        <fullName evidence="12">Hemojuvelin Hemochromatosis type 2 protein-like protein RGM domain family member C</fullName>
    </submittedName>
</protein>
<organism evidence="12 13">
    <name type="scientific">Channa argus</name>
    <name type="common">Northern snakehead</name>
    <name type="synonym">Ophicephalus argus</name>
    <dbReference type="NCBI Taxonomy" id="215402"/>
    <lineage>
        <taxon>Eukaryota</taxon>
        <taxon>Metazoa</taxon>
        <taxon>Chordata</taxon>
        <taxon>Craniata</taxon>
        <taxon>Vertebrata</taxon>
        <taxon>Euteleostomi</taxon>
        <taxon>Actinopterygii</taxon>
        <taxon>Neopterygii</taxon>
        <taxon>Teleostei</taxon>
        <taxon>Neoteleostei</taxon>
        <taxon>Acanthomorphata</taxon>
        <taxon>Anabantaria</taxon>
        <taxon>Anabantiformes</taxon>
        <taxon>Channoidei</taxon>
        <taxon>Channidae</taxon>
        <taxon>Channa</taxon>
    </lineage>
</organism>
<dbReference type="InterPro" id="IPR009496">
    <property type="entry name" value="RGM_C"/>
</dbReference>
<keyword evidence="4" id="KW-0336">GPI-anchor</keyword>
<feature type="domain" description="Repulsive guidance molecule C-terminal" evidence="10">
    <location>
        <begin position="188"/>
        <end position="416"/>
    </location>
</feature>
<dbReference type="InterPro" id="IPR010536">
    <property type="entry name" value="RGM_N"/>
</dbReference>
<dbReference type="OrthoDB" id="10013795at2759"/>
<evidence type="ECO:0000256" key="6">
    <source>
        <dbReference type="ARBA" id="ARBA00022813"/>
    </source>
</evidence>
<dbReference type="GO" id="GO:0015026">
    <property type="term" value="F:coreceptor activity"/>
    <property type="evidence" value="ECO:0007669"/>
    <property type="project" value="TreeGrafter"/>
</dbReference>
<dbReference type="Pfam" id="PF06534">
    <property type="entry name" value="RGM_C"/>
    <property type="match status" value="1"/>
</dbReference>
<evidence type="ECO:0000259" key="11">
    <source>
        <dbReference type="Pfam" id="PF06535"/>
    </source>
</evidence>
<dbReference type="Pfam" id="PF06535">
    <property type="entry name" value="RGM_N"/>
    <property type="match status" value="1"/>
</dbReference>
<dbReference type="PANTHER" id="PTHR31428">
    <property type="entry name" value="RGM DOMAIN FAMILY MEMBER DRAG-1"/>
    <property type="match status" value="1"/>
</dbReference>
<dbReference type="EMBL" id="CM015718">
    <property type="protein sequence ID" value="KAF3692483.1"/>
    <property type="molecule type" value="Genomic_DNA"/>
</dbReference>
<accession>A0A6G1PQM5</accession>
<reference evidence="13" key="2">
    <citation type="submission" date="2019-02" db="EMBL/GenBank/DDBJ databases">
        <title>Opniocepnalus argus Var Kimnra genome.</title>
        <authorList>
            <person name="Zhou C."/>
            <person name="Xiao S."/>
        </authorList>
    </citation>
    <scope>NUCLEOTIDE SEQUENCE [LARGE SCALE GENOMIC DNA]</scope>
</reference>
<evidence type="ECO:0000256" key="4">
    <source>
        <dbReference type="ARBA" id="ARBA00022622"/>
    </source>
</evidence>
<keyword evidence="6" id="KW-0068">Autocatalytic cleavage</keyword>
<evidence type="ECO:0000313" key="12">
    <source>
        <dbReference type="EMBL" id="KAF3692483.1"/>
    </source>
</evidence>
<evidence type="ECO:0000256" key="5">
    <source>
        <dbReference type="ARBA" id="ARBA00022729"/>
    </source>
</evidence>
<keyword evidence="13" id="KW-1185">Reference proteome</keyword>
<keyword evidence="9" id="KW-0449">Lipoprotein</keyword>
<dbReference type="AlphaFoldDB" id="A0A6G1PQM5"/>
<keyword evidence="3" id="KW-1003">Cell membrane</keyword>
<name>A0A6G1PQM5_CHAAH</name>
<evidence type="ECO:0000256" key="2">
    <source>
        <dbReference type="ARBA" id="ARBA00005321"/>
    </source>
</evidence>
<keyword evidence="7" id="KW-0472">Membrane</keyword>
<evidence type="ECO:0000256" key="9">
    <source>
        <dbReference type="ARBA" id="ARBA00023288"/>
    </source>
</evidence>
<dbReference type="Proteomes" id="UP000503349">
    <property type="component" value="Chromosome 7"/>
</dbReference>
<gene>
    <name evidence="12" type="ORF">EXN66_Car008159</name>
</gene>
<dbReference type="GO" id="GO:0005886">
    <property type="term" value="C:plasma membrane"/>
    <property type="evidence" value="ECO:0007669"/>
    <property type="project" value="UniProtKB-SubCell"/>
</dbReference>
<feature type="domain" description="Repulsive guidance molecule N-terminal" evidence="11">
    <location>
        <begin position="68"/>
        <end position="152"/>
    </location>
</feature>
<dbReference type="GO" id="GO:0030509">
    <property type="term" value="P:BMP signaling pathway"/>
    <property type="evidence" value="ECO:0007669"/>
    <property type="project" value="TreeGrafter"/>
</dbReference>
<evidence type="ECO:0000256" key="1">
    <source>
        <dbReference type="ARBA" id="ARBA00004609"/>
    </source>
</evidence>
<dbReference type="Gene3D" id="3.40.1000.10">
    <property type="entry name" value="Mog1/PsbP, alpha/beta/alpha sandwich"/>
    <property type="match status" value="1"/>
</dbReference>
<sequence length="452" mass="48693">MSMCPCAAFLMGPAEEDPSSTGDVCELPQPSRFRLGLLMEHKALPWKHCIHLTLLLVQLSLPEAEASCRILRCNSDFVAATLDLGSSSGGGGGGGAAGEAALSREAMNAGYCSALRSYAMCTKRMARVCRGDLAYHSAVQGIEDLLIQHRCPRVGPTSQPQPLPQGTLSGDACLYERSFLSREGRTPEYLHCSVFGDPHIRTFNHDFQTCAVQGAWPLIDNEYLYVQATSSPSRGGTYSMALTKITVIFKNMRQCIDQQLYQAELDNVPAAFADGSVSSGERQGHHSLTVRTQSPGRHAEIQAAHIGTLLVIRQSGRSLGLSIRSPRDIVEAFGPEQDLQLCVLGCPPSQRLNTLHPPLLDSSPSATISARAHCDALLPARDVYYQACVFDLITGGDLNSSTAAVSAMQDAQKMIPDRETVHLLPISSVEQYRAQPGLALLLLGMLGTLTIS</sequence>